<dbReference type="EMBL" id="KF900414">
    <property type="protein sequence ID" value="AIE94124.1"/>
    <property type="molecule type" value="Genomic_DNA"/>
</dbReference>
<dbReference type="GO" id="GO:0005542">
    <property type="term" value="F:folic acid binding"/>
    <property type="evidence" value="ECO:0007669"/>
    <property type="project" value="UniProtKB-KW"/>
</dbReference>
<feature type="domain" description="Formiminotransferase C-terminal subdomain" evidence="8">
    <location>
        <begin position="133"/>
        <end position="290"/>
    </location>
</feature>
<feature type="domain" description="Formiminotransferase N-terminal subdomain" evidence="9">
    <location>
        <begin position="1"/>
        <end position="132"/>
    </location>
</feature>
<dbReference type="Gene3D" id="3.30.70.670">
    <property type="entry name" value="Formiminotransferase, C-terminal subdomain"/>
    <property type="match status" value="1"/>
</dbReference>
<comment type="pathway">
    <text evidence="2">Amino-acid degradation; L-histidine degradation into L-glutamate; L-glutamate from N-formimidoyl-L-glutamate (transferase route): step 1/1.</text>
</comment>
<dbReference type="InterPro" id="IPR037070">
    <property type="entry name" value="Formiminotransferase_C_sf"/>
</dbReference>
<evidence type="ECO:0000313" key="10">
    <source>
        <dbReference type="EMBL" id="AIE94124.1"/>
    </source>
</evidence>
<dbReference type="PANTHER" id="PTHR12234">
    <property type="entry name" value="FORMIMINOTRANSFERASE-CYCLODEAMINASE"/>
    <property type="match status" value="1"/>
</dbReference>
<protein>
    <recommendedName>
        <fullName evidence="3">glutamate formimidoyltransferase</fullName>
        <ecNumber evidence="3">2.1.2.5</ecNumber>
    </recommendedName>
</protein>
<dbReference type="InterPro" id="IPR037064">
    <property type="entry name" value="Formiminotransferase_N_sf"/>
</dbReference>
<evidence type="ECO:0000259" key="8">
    <source>
        <dbReference type="SMART" id="SM01221"/>
    </source>
</evidence>
<organism evidence="10">
    <name type="scientific">uncultured marine group II/III euryarchaeote AD1000_43_G11</name>
    <dbReference type="NCBI Taxonomy" id="1457772"/>
    <lineage>
        <taxon>Archaea</taxon>
        <taxon>Methanobacteriati</taxon>
        <taxon>Methanobacteriota</taxon>
        <taxon>environmental samples</taxon>
    </lineage>
</organism>
<dbReference type="SUPFAM" id="SSF55116">
    <property type="entry name" value="Formiminotransferase domain of formiminotransferase-cyclodeaminase"/>
    <property type="match status" value="2"/>
</dbReference>
<evidence type="ECO:0000259" key="9">
    <source>
        <dbReference type="SMART" id="SM01222"/>
    </source>
</evidence>
<evidence type="ECO:0000256" key="6">
    <source>
        <dbReference type="ARBA" id="ARBA00022808"/>
    </source>
</evidence>
<evidence type="ECO:0000256" key="7">
    <source>
        <dbReference type="ARBA" id="ARBA00022954"/>
    </source>
</evidence>
<reference evidence="10" key="1">
    <citation type="journal article" date="2014" name="Genome Biol. Evol.">
        <title>Pangenome evidence for extensive interdomain horizontal transfer affecting lineage core and shell genes in uncultured planktonic thaumarchaeota and euryarchaeota.</title>
        <authorList>
            <person name="Deschamps P."/>
            <person name="Zivanovic Y."/>
            <person name="Moreira D."/>
            <person name="Rodriguez-Valera F."/>
            <person name="Lopez-Garcia P."/>
        </authorList>
    </citation>
    <scope>NUCLEOTIDE SEQUENCE</scope>
</reference>
<gene>
    <name evidence="10" type="primary">FTCD</name>
</gene>
<dbReference type="GO" id="GO:0019557">
    <property type="term" value="P:L-histidine catabolic process to glutamate and formate"/>
    <property type="evidence" value="ECO:0007669"/>
    <property type="project" value="UniProtKB-UniPathway"/>
</dbReference>
<dbReference type="Pfam" id="PF07837">
    <property type="entry name" value="FTCD_N"/>
    <property type="match status" value="1"/>
</dbReference>
<dbReference type="InterPro" id="IPR004227">
    <property type="entry name" value="Formiminotransferase_cat"/>
</dbReference>
<dbReference type="GO" id="GO:0005737">
    <property type="term" value="C:cytoplasm"/>
    <property type="evidence" value="ECO:0007669"/>
    <property type="project" value="UniProtKB-SubCell"/>
</dbReference>
<dbReference type="UniPathway" id="UPA00379">
    <property type="reaction ID" value="UER00555"/>
</dbReference>
<dbReference type="GO" id="GO:0030409">
    <property type="term" value="F:glutamate formimidoyltransferase activity"/>
    <property type="evidence" value="ECO:0007669"/>
    <property type="project" value="UniProtKB-EC"/>
</dbReference>
<proteinExistence type="predicted"/>
<comment type="subcellular location">
    <subcellularLocation>
        <location evidence="1">Cytoplasm</location>
    </subcellularLocation>
</comment>
<evidence type="ECO:0000256" key="4">
    <source>
        <dbReference type="ARBA" id="ARBA00022490"/>
    </source>
</evidence>
<dbReference type="SMART" id="SM01222">
    <property type="entry name" value="FTCD_N"/>
    <property type="match status" value="1"/>
</dbReference>
<dbReference type="PANTHER" id="PTHR12234:SF1">
    <property type="entry name" value="FORMIMINOTRANSFERASE N-TERMINAL SUBDOMAIN-CONTAINING PROTEIN"/>
    <property type="match status" value="1"/>
</dbReference>
<dbReference type="InterPro" id="IPR022384">
    <property type="entry name" value="FormiminoTrfase_cat_dom_sf"/>
</dbReference>
<dbReference type="SMART" id="SM01221">
    <property type="entry name" value="FTCD"/>
    <property type="match status" value="1"/>
</dbReference>
<dbReference type="Gene3D" id="3.30.990.10">
    <property type="entry name" value="Formiminotransferase, N-terminal subdomain"/>
    <property type="match status" value="1"/>
</dbReference>
<dbReference type="InterPro" id="IPR013802">
    <property type="entry name" value="Formiminotransferase_C"/>
</dbReference>
<keyword evidence="5 10" id="KW-0808">Transferase</keyword>
<evidence type="ECO:0000256" key="2">
    <source>
        <dbReference type="ARBA" id="ARBA00005082"/>
    </source>
</evidence>
<sequence>MTMVGEPESVLRAAIECTTIAVDLIDMRNHSGEHARMGAVDVVPFIPIRAVSMTDCVELSHRYAKSVSQDLSLPVYMYAHSASSHERVRLPDIRKGEYEGLRSKIVTEEWTPDYGPSEFMPTMGATATGARSILVAYNVNLNTDDKGKANSIASKIRTSGAIMRDEHGDIIRSDDGKPIRKPGMFKQLQAAGWMFDESTAQVSMNLLDHSVTGLHDVTDAIRTEAAKMGLDVVAGELVGLVPLDAMLIAGDHYHDGVNADDTTLVHAAIDGLMLDRLDAFNVHSSIIEWAITEATS</sequence>
<keyword evidence="4" id="KW-0963">Cytoplasm</keyword>
<dbReference type="InterPro" id="IPR051623">
    <property type="entry name" value="FTCD"/>
</dbReference>
<dbReference type="Pfam" id="PF02971">
    <property type="entry name" value="FTCD"/>
    <property type="match status" value="1"/>
</dbReference>
<dbReference type="EC" id="2.1.2.5" evidence="3"/>
<keyword evidence="6" id="KW-0369">Histidine metabolism</keyword>
<dbReference type="InterPro" id="IPR012886">
    <property type="entry name" value="Formiminotransferase_N"/>
</dbReference>
<dbReference type="GO" id="GO:0019556">
    <property type="term" value="P:L-histidine catabolic process to glutamate and formamide"/>
    <property type="evidence" value="ECO:0007669"/>
    <property type="project" value="UniProtKB-UniPathway"/>
</dbReference>
<evidence type="ECO:0000256" key="5">
    <source>
        <dbReference type="ARBA" id="ARBA00022679"/>
    </source>
</evidence>
<evidence type="ECO:0000256" key="3">
    <source>
        <dbReference type="ARBA" id="ARBA00012252"/>
    </source>
</evidence>
<name>A0A075FS26_9EURY</name>
<keyword evidence="7" id="KW-0290">Folate-binding</keyword>
<evidence type="ECO:0000256" key="1">
    <source>
        <dbReference type="ARBA" id="ARBA00004496"/>
    </source>
</evidence>
<accession>A0A075FS26</accession>
<dbReference type="AlphaFoldDB" id="A0A075FS26"/>
<dbReference type="NCBIfam" id="TIGR02024">
    <property type="entry name" value="FtcD"/>
    <property type="match status" value="1"/>
</dbReference>